<evidence type="ECO:0000256" key="1">
    <source>
        <dbReference type="ARBA" id="ARBA00022596"/>
    </source>
</evidence>
<dbReference type="AlphaFoldDB" id="A0A9Q7AE69"/>
<dbReference type="PANTHER" id="PTHR36566">
    <property type="entry name" value="NICKEL INSERTION PROTEIN-RELATED"/>
    <property type="match status" value="1"/>
</dbReference>
<feature type="region of interest" description="Disordered" evidence="2">
    <location>
        <begin position="240"/>
        <end position="304"/>
    </location>
</feature>
<gene>
    <name evidence="3" type="ORF">KAR29_10105</name>
</gene>
<name>A0A9Q7AE69_9BACT</name>
<feature type="compositionally biased region" description="Basic residues" evidence="2">
    <location>
        <begin position="257"/>
        <end position="268"/>
    </location>
</feature>
<dbReference type="KEGG" id="aram:KAR29_10105"/>
<accession>A0A9Q7AE69</accession>
<protein>
    <submittedName>
        <fullName evidence="3">LarC family nickel insertion protein</fullName>
    </submittedName>
</protein>
<keyword evidence="4" id="KW-1185">Reference proteome</keyword>
<sequence length="304" mass="31830">MKRTLYLNCFAGISGDMMLGLLLDLLDETDPGSRLAGLALDGWRVTAERGLRSGLSGVDVKVLSDEGHVHRGLSDVLDIIGRSDLSPAVADRAARAFRMLAQAEGAVHGLSPEAIHFHEVGAVDALVDIVGALTLMEALSPDAIVASSVNVGGGTVRCAHGELPVPAPATLKLLEGVPVHSRGEAMERTTPTGAVLLRLFVDRYGPMPDGVIVRSGYGLGDRDSDLPNLLQGVILDVSSSVPSAPSPLSRGEEPSSHHGHSHAAHHHHGHEEGQGHEPHGPSFHHHGDGAVGPESVPTDPHRQP</sequence>
<feature type="compositionally biased region" description="Low complexity" evidence="2">
    <location>
        <begin position="240"/>
        <end position="249"/>
    </location>
</feature>
<evidence type="ECO:0000256" key="2">
    <source>
        <dbReference type="SAM" id="MobiDB-lite"/>
    </source>
</evidence>
<dbReference type="PANTHER" id="PTHR36566:SF1">
    <property type="entry name" value="PYRIDINIUM-3,5-BISTHIOCARBOXYLIC ACID MONONUCLEOTIDE NICKEL INSERTION PROTEIN"/>
    <property type="match status" value="1"/>
</dbReference>
<dbReference type="RefSeq" id="WP_274372871.1">
    <property type="nucleotide sequence ID" value="NZ_CP072943.1"/>
</dbReference>
<reference evidence="4" key="1">
    <citation type="submission" date="2021-04" db="EMBL/GenBank/DDBJ databases">
        <title>A novel Synergistetes isolate from a pyrite-forming mixed culture.</title>
        <authorList>
            <person name="Bunk B."/>
            <person name="Sproer C."/>
            <person name="Spring S."/>
            <person name="Pester M."/>
        </authorList>
    </citation>
    <scope>NUCLEOTIDE SEQUENCE [LARGE SCALE GENOMIC DNA]</scope>
    <source>
        <strain evidence="4">J.5.4.2-T.3.5.2</strain>
    </source>
</reference>
<dbReference type="Proteomes" id="UP000671879">
    <property type="component" value="Chromosome"/>
</dbReference>
<feature type="compositionally biased region" description="Basic and acidic residues" evidence="2">
    <location>
        <begin position="269"/>
        <end position="279"/>
    </location>
</feature>
<proteinExistence type="predicted"/>
<dbReference type="EMBL" id="CP072943">
    <property type="protein sequence ID" value="QTX31699.1"/>
    <property type="molecule type" value="Genomic_DNA"/>
</dbReference>
<evidence type="ECO:0000313" key="4">
    <source>
        <dbReference type="Proteomes" id="UP000671879"/>
    </source>
</evidence>
<keyword evidence="1" id="KW-0533">Nickel</keyword>
<dbReference type="InterPro" id="IPR002822">
    <property type="entry name" value="Ni_insertion"/>
</dbReference>
<evidence type="ECO:0000313" key="3">
    <source>
        <dbReference type="EMBL" id="QTX31699.1"/>
    </source>
</evidence>
<dbReference type="Pfam" id="PF01969">
    <property type="entry name" value="Ni_insertion"/>
    <property type="match status" value="1"/>
</dbReference>
<organism evidence="3 4">
    <name type="scientific">Aminithiophilus ramosus</name>
    <dbReference type="NCBI Taxonomy" id="3029084"/>
    <lineage>
        <taxon>Bacteria</taxon>
        <taxon>Thermotogati</taxon>
        <taxon>Synergistota</taxon>
        <taxon>Synergistia</taxon>
        <taxon>Synergistales</taxon>
        <taxon>Aminithiophilaceae</taxon>
        <taxon>Aminithiophilus</taxon>
    </lineage>
</organism>